<dbReference type="PROSITE" id="PS50894">
    <property type="entry name" value="HPT"/>
    <property type="match status" value="1"/>
</dbReference>
<keyword evidence="3" id="KW-0808">Transferase</keyword>
<dbReference type="GO" id="GO:0004673">
    <property type="term" value="F:protein histidine kinase activity"/>
    <property type="evidence" value="ECO:0007669"/>
    <property type="project" value="UniProtKB-EC"/>
</dbReference>
<keyword evidence="4" id="KW-1185">Reference proteome</keyword>
<dbReference type="InterPro" id="IPR036641">
    <property type="entry name" value="HPT_dom_sf"/>
</dbReference>
<proteinExistence type="predicted"/>
<dbReference type="PANTHER" id="PTHR43395:SF10">
    <property type="entry name" value="CHEMOTAXIS PROTEIN CHEA"/>
    <property type="match status" value="1"/>
</dbReference>
<evidence type="ECO:0000313" key="4">
    <source>
        <dbReference type="Proteomes" id="UP000315750"/>
    </source>
</evidence>
<dbReference type="CDD" id="cd00088">
    <property type="entry name" value="HPT"/>
    <property type="match status" value="1"/>
</dbReference>
<dbReference type="EC" id="2.7.13.3" evidence="3"/>
<protein>
    <submittedName>
        <fullName evidence="3">Chemotaxis protein CheA</fullName>
        <ecNumber evidence="3">2.7.13.3</ecNumber>
    </submittedName>
</protein>
<evidence type="ECO:0000256" key="1">
    <source>
        <dbReference type="PROSITE-ProRule" id="PRU00110"/>
    </source>
</evidence>
<name>A0A518ALP6_9BACT</name>
<evidence type="ECO:0000313" key="3">
    <source>
        <dbReference type="EMBL" id="QDU55614.1"/>
    </source>
</evidence>
<dbReference type="SMART" id="SM00073">
    <property type="entry name" value="HPT"/>
    <property type="match status" value="1"/>
</dbReference>
<dbReference type="PANTHER" id="PTHR43395">
    <property type="entry name" value="SENSOR HISTIDINE KINASE CHEA"/>
    <property type="match status" value="1"/>
</dbReference>
<dbReference type="EMBL" id="CP036278">
    <property type="protein sequence ID" value="QDU55614.1"/>
    <property type="molecule type" value="Genomic_DNA"/>
</dbReference>
<dbReference type="GO" id="GO:0000160">
    <property type="term" value="P:phosphorelay signal transduction system"/>
    <property type="evidence" value="ECO:0007669"/>
    <property type="project" value="InterPro"/>
</dbReference>
<feature type="modified residue" description="Phosphohistidine" evidence="1">
    <location>
        <position position="48"/>
    </location>
</feature>
<feature type="domain" description="HPt" evidence="2">
    <location>
        <begin position="1"/>
        <end position="105"/>
    </location>
</feature>
<gene>
    <name evidence="3" type="primary">cheA_1</name>
    <name evidence="3" type="ORF">Pan181_18060</name>
</gene>
<dbReference type="InterPro" id="IPR008207">
    <property type="entry name" value="Sig_transdc_His_kin_Hpt_dom"/>
</dbReference>
<sequence length="200" mass="21753">MSTNVKNYRNIFFEESIEHLADVEAGLLGLEGDPNDSSLLDQVFRGVHSIKGGAATFGLEAVANFSHSLENHLDRLRAGECENDANSADALFRSVDCLRALVEAAQSEESLEADTTREIEEITNILSFVQEAAQEAIVPVEAPVVVAAAEVPVNTKQDWSITFVPGPGAFQNGLDPTLIWRELSQLGDLKVELDNSNWPC</sequence>
<dbReference type="AlphaFoldDB" id="A0A518ALP6"/>
<accession>A0A518ALP6</accession>
<dbReference type="Proteomes" id="UP000315750">
    <property type="component" value="Chromosome"/>
</dbReference>
<dbReference type="RefSeq" id="WP_197529061.1">
    <property type="nucleotide sequence ID" value="NZ_CP036278.1"/>
</dbReference>
<organism evidence="3 4">
    <name type="scientific">Aeoliella mucimassa</name>
    <dbReference type="NCBI Taxonomy" id="2527972"/>
    <lineage>
        <taxon>Bacteria</taxon>
        <taxon>Pseudomonadati</taxon>
        <taxon>Planctomycetota</taxon>
        <taxon>Planctomycetia</taxon>
        <taxon>Pirellulales</taxon>
        <taxon>Lacipirellulaceae</taxon>
        <taxon>Aeoliella</taxon>
    </lineage>
</organism>
<dbReference type="KEGG" id="amuc:Pan181_18060"/>
<dbReference type="Gene3D" id="1.20.120.160">
    <property type="entry name" value="HPT domain"/>
    <property type="match status" value="1"/>
</dbReference>
<dbReference type="Pfam" id="PF01627">
    <property type="entry name" value="Hpt"/>
    <property type="match status" value="1"/>
</dbReference>
<evidence type="ECO:0000259" key="2">
    <source>
        <dbReference type="PROSITE" id="PS50894"/>
    </source>
</evidence>
<keyword evidence="1" id="KW-0597">Phosphoprotein</keyword>
<reference evidence="3 4" key="1">
    <citation type="submission" date="2019-02" db="EMBL/GenBank/DDBJ databases">
        <title>Deep-cultivation of Planctomycetes and their phenomic and genomic characterization uncovers novel biology.</title>
        <authorList>
            <person name="Wiegand S."/>
            <person name="Jogler M."/>
            <person name="Boedeker C."/>
            <person name="Pinto D."/>
            <person name="Vollmers J."/>
            <person name="Rivas-Marin E."/>
            <person name="Kohn T."/>
            <person name="Peeters S.H."/>
            <person name="Heuer A."/>
            <person name="Rast P."/>
            <person name="Oberbeckmann S."/>
            <person name="Bunk B."/>
            <person name="Jeske O."/>
            <person name="Meyerdierks A."/>
            <person name="Storesund J.E."/>
            <person name="Kallscheuer N."/>
            <person name="Luecker S."/>
            <person name="Lage O.M."/>
            <person name="Pohl T."/>
            <person name="Merkel B.J."/>
            <person name="Hornburger P."/>
            <person name="Mueller R.-W."/>
            <person name="Bruemmer F."/>
            <person name="Labrenz M."/>
            <person name="Spormann A.M."/>
            <person name="Op den Camp H."/>
            <person name="Overmann J."/>
            <person name="Amann R."/>
            <person name="Jetten M.S.M."/>
            <person name="Mascher T."/>
            <person name="Medema M.H."/>
            <person name="Devos D.P."/>
            <person name="Kaster A.-K."/>
            <person name="Ovreas L."/>
            <person name="Rohde M."/>
            <person name="Galperin M.Y."/>
            <person name="Jogler C."/>
        </authorList>
    </citation>
    <scope>NUCLEOTIDE SEQUENCE [LARGE SCALE GENOMIC DNA]</scope>
    <source>
        <strain evidence="3 4">Pan181</strain>
    </source>
</reference>
<dbReference type="SUPFAM" id="SSF47226">
    <property type="entry name" value="Histidine-containing phosphotransfer domain, HPT domain"/>
    <property type="match status" value="1"/>
</dbReference>
<dbReference type="InterPro" id="IPR051315">
    <property type="entry name" value="Bact_Chemotaxis_CheA"/>
</dbReference>